<dbReference type="AlphaFoldDB" id="M2SFL2"/>
<dbReference type="InterPro" id="IPR009875">
    <property type="entry name" value="PilZ_domain"/>
</dbReference>
<evidence type="ECO:0000259" key="2">
    <source>
        <dbReference type="Pfam" id="PF07238"/>
    </source>
</evidence>
<dbReference type="SUPFAM" id="SSF141371">
    <property type="entry name" value="PilZ domain-like"/>
    <property type="match status" value="1"/>
</dbReference>
<dbReference type="GO" id="GO:0035438">
    <property type="term" value="F:cyclic-di-GMP binding"/>
    <property type="evidence" value="ECO:0007669"/>
    <property type="project" value="InterPro"/>
</dbReference>
<reference evidence="3 4" key="1">
    <citation type="journal article" date="2013" name="Genome Announc.">
        <title>Draft Genome Sequence of Strain JLT2015T, Belonging to the Family Sphingomonadaceae of the Alphaproteobacteria.</title>
        <authorList>
            <person name="Tang K."/>
            <person name="Liu K."/>
            <person name="Li S."/>
            <person name="Jiao N."/>
        </authorList>
    </citation>
    <scope>NUCLEOTIDE SEQUENCE [LARGE SCALE GENOMIC DNA]</scope>
    <source>
        <strain evidence="3 4">JLT2015</strain>
    </source>
</reference>
<protein>
    <recommendedName>
        <fullName evidence="2">PilZ domain-containing protein</fullName>
    </recommendedName>
</protein>
<keyword evidence="4" id="KW-1185">Reference proteome</keyword>
<proteinExistence type="predicted"/>
<dbReference type="Gene3D" id="2.40.10.220">
    <property type="entry name" value="predicted glycosyltransferase like domains"/>
    <property type="match status" value="1"/>
</dbReference>
<evidence type="ECO:0000256" key="1">
    <source>
        <dbReference type="SAM" id="MobiDB-lite"/>
    </source>
</evidence>
<feature type="region of interest" description="Disordered" evidence="1">
    <location>
        <begin position="121"/>
        <end position="142"/>
    </location>
</feature>
<dbReference type="Pfam" id="PF07238">
    <property type="entry name" value="PilZ"/>
    <property type="match status" value="1"/>
</dbReference>
<comment type="caution">
    <text evidence="3">The sequence shown here is derived from an EMBL/GenBank/DDBJ whole genome shotgun (WGS) entry which is preliminary data.</text>
</comment>
<name>M2SFL2_9SPHN</name>
<feature type="domain" description="PilZ" evidence="2">
    <location>
        <begin position="11"/>
        <end position="89"/>
    </location>
</feature>
<dbReference type="RefSeq" id="WP_008599456.1">
    <property type="nucleotide sequence ID" value="NZ_AMRV01000001.1"/>
</dbReference>
<dbReference type="EMBL" id="AMRV01000001">
    <property type="protein sequence ID" value="EMD84155.1"/>
    <property type="molecule type" value="Genomic_DNA"/>
</dbReference>
<gene>
    <name evidence="3" type="ORF">C725_0085</name>
</gene>
<evidence type="ECO:0000313" key="4">
    <source>
        <dbReference type="Proteomes" id="UP000011717"/>
    </source>
</evidence>
<dbReference type="OrthoDB" id="9806898at2"/>
<feature type="compositionally biased region" description="Basic and acidic residues" evidence="1">
    <location>
        <begin position="132"/>
        <end position="142"/>
    </location>
</feature>
<accession>M2SFL2</accession>
<dbReference type="Proteomes" id="UP000011717">
    <property type="component" value="Unassembled WGS sequence"/>
</dbReference>
<sequence>MSDENTQQTAREARRKILKKAMATVDGESRTVLIRDLSPHGALLKVDQTFTPGEFLLIHIEAYPDLRAEVRWVDGDRIGVRFDEGISLDENGLPVLAKPNDSGSMKGFVPWNPYTAQTTAKRPAVNKPKVFGRADPKRPIRS</sequence>
<organism evidence="3 4">
    <name type="scientific">Pacificimonas flava</name>
    <dbReference type="NCBI Taxonomy" id="1234595"/>
    <lineage>
        <taxon>Bacteria</taxon>
        <taxon>Pseudomonadati</taxon>
        <taxon>Pseudomonadota</taxon>
        <taxon>Alphaproteobacteria</taxon>
        <taxon>Sphingomonadales</taxon>
        <taxon>Sphingosinicellaceae</taxon>
        <taxon>Pacificimonas</taxon>
    </lineage>
</organism>
<evidence type="ECO:0000313" key="3">
    <source>
        <dbReference type="EMBL" id="EMD84155.1"/>
    </source>
</evidence>